<proteinExistence type="predicted"/>
<name>A0ACC2WU10_9TREE</name>
<gene>
    <name evidence="1" type="ORF">QFC22_005748</name>
</gene>
<dbReference type="EMBL" id="JASBWU010000019">
    <property type="protein sequence ID" value="KAJ9114296.1"/>
    <property type="molecule type" value="Genomic_DNA"/>
</dbReference>
<keyword evidence="2" id="KW-1185">Reference proteome</keyword>
<dbReference type="Proteomes" id="UP001243375">
    <property type="component" value="Unassembled WGS sequence"/>
</dbReference>
<protein>
    <submittedName>
        <fullName evidence="1">Uncharacterized protein</fullName>
    </submittedName>
</protein>
<evidence type="ECO:0000313" key="1">
    <source>
        <dbReference type="EMBL" id="KAJ9114296.1"/>
    </source>
</evidence>
<comment type="caution">
    <text evidence="1">The sequence shown here is derived from an EMBL/GenBank/DDBJ whole genome shotgun (WGS) entry which is preliminary data.</text>
</comment>
<evidence type="ECO:0000313" key="2">
    <source>
        <dbReference type="Proteomes" id="UP001243375"/>
    </source>
</evidence>
<reference evidence="1" key="1">
    <citation type="submission" date="2023-04" db="EMBL/GenBank/DDBJ databases">
        <title>Draft Genome sequencing of Naganishia species isolated from polar environments using Oxford Nanopore Technology.</title>
        <authorList>
            <person name="Leo P."/>
            <person name="Venkateswaran K."/>
        </authorList>
    </citation>
    <scope>NUCLEOTIDE SEQUENCE</scope>
    <source>
        <strain evidence="1">MNA-CCFEE 5425</strain>
    </source>
</reference>
<organism evidence="1 2">
    <name type="scientific">Naganishia vaughanmartiniae</name>
    <dbReference type="NCBI Taxonomy" id="1424756"/>
    <lineage>
        <taxon>Eukaryota</taxon>
        <taxon>Fungi</taxon>
        <taxon>Dikarya</taxon>
        <taxon>Basidiomycota</taxon>
        <taxon>Agaricomycotina</taxon>
        <taxon>Tremellomycetes</taxon>
        <taxon>Filobasidiales</taxon>
        <taxon>Filobasidiaceae</taxon>
        <taxon>Naganishia</taxon>
    </lineage>
</organism>
<sequence>MADNYIWVTSRDFRDPDGYPLVSTCIIASTATVAAKEEKEQAVRLVAKRWPSTGLVRLGVGGEKGKNPATQGRLQEPLLSSPTLVSFLLTQGYSPYVTTHKGLTPLDLVCDMESRRDVAALLESMMDDDDFNPADGYRDVALQVKNQAEGISPSSESCTHIDLLKFHRSMKARRIAIRTKRIKRKETEQAKDAWLMDKLEGSGMGDGSEFLCWAFEKERKRISNAGQREQGDEELNEEEEDEDEEDGDDYIGMVAGDWSTSRPSNINEQTNHSGIQAFTRPNTNSGHLDIDDSTLLVFSSDTLPDKLYHLIANYPPQAFPLSRRTLPANSIYLLARYAAYRGGDDISAGANLAGLLEMVMLEVERVCMANVESLQYLAFWLYNVTILLLLVQSDETIRTICEEEDLGLMVEEMINALQVHIIRLVETKLDGLIDPALLDHEPADEPQVKFEDEWASTSFFRSLTAAATSKKLRNPVPAVSSIFEDTAFSGTPRSAVPVTPSRSMAGSSNSPRGIPSSPCASTGKTLRRPKSVMDLGVSVTDSLRAALFEETVSPSNVIDILSSTLLILQIYSVNPAFILQIFSQVFVWMAAETFNRIISSVSGKRYQCRSKATQIRLNLEALAEWVRTQSALPDEIYKIQFRRVTQLLQRAIKDYRFEVGEGKLSSECEQHLIALQQDWERRRVKSDIDRIHRQVGIRRSARRSYETADSPDSCAEGRDVDTSEGDDINSIFGPNSGATSYKPPSSPQSASEFEDSRFMLPLAVPQTRYLPAFALDHIYHSMDASIGNGISTFETNSNQLLQYCIRRPQELRRLPDDFLDWLRTVEGQGGSRIPHASISDPRKRNMMTTSVSSRSMLVTAATPERTLPSERLSNHNQTEQSPVSPAYAHHALRSRTDGTAPRSADRPIRLRQLSSGSNGSVNGDPQMALTERSATSGRHRAPEGLTPPESPLRHKSSVGSTALGNLTTQFWPRARQPSDVSVDGYVGSSDDDDNYY</sequence>
<accession>A0ACC2WU10</accession>